<accession>A0A1L3JC53</accession>
<dbReference type="EMBL" id="CP018154">
    <property type="protein sequence ID" value="APG62727.1"/>
    <property type="molecule type" value="Genomic_DNA"/>
</dbReference>
<name>A0A1L3JC53_9SPHN</name>
<dbReference type="InterPro" id="IPR051468">
    <property type="entry name" value="Fungal_SecMetab_SDRs"/>
</dbReference>
<dbReference type="PANTHER" id="PTHR43544:SF12">
    <property type="entry name" value="NAD(P)-BINDING ROSSMANN-FOLD SUPERFAMILY PROTEIN"/>
    <property type="match status" value="1"/>
</dbReference>
<evidence type="ECO:0000313" key="2">
    <source>
        <dbReference type="Proteomes" id="UP000242561"/>
    </source>
</evidence>
<dbReference type="STRING" id="1913578.LPB140_07920"/>
<proteinExistence type="predicted"/>
<dbReference type="GO" id="GO:0005737">
    <property type="term" value="C:cytoplasm"/>
    <property type="evidence" value="ECO:0007669"/>
    <property type="project" value="TreeGrafter"/>
</dbReference>
<dbReference type="Proteomes" id="UP000242561">
    <property type="component" value="Chromosome"/>
</dbReference>
<dbReference type="GO" id="GO:0016491">
    <property type="term" value="F:oxidoreductase activity"/>
    <property type="evidence" value="ECO:0007669"/>
    <property type="project" value="TreeGrafter"/>
</dbReference>
<gene>
    <name evidence="1" type="ORF">LPB140_07920</name>
</gene>
<dbReference type="AlphaFoldDB" id="A0A1L3JC53"/>
<dbReference type="Pfam" id="PF13561">
    <property type="entry name" value="adh_short_C2"/>
    <property type="match status" value="1"/>
</dbReference>
<dbReference type="PANTHER" id="PTHR43544">
    <property type="entry name" value="SHORT-CHAIN DEHYDROGENASE/REDUCTASE"/>
    <property type="match status" value="1"/>
</dbReference>
<dbReference type="InterPro" id="IPR036291">
    <property type="entry name" value="NAD(P)-bd_dom_sf"/>
</dbReference>
<keyword evidence="2" id="KW-1185">Reference proteome</keyword>
<dbReference type="OrthoDB" id="9785826at2"/>
<dbReference type="PRINTS" id="PR00081">
    <property type="entry name" value="GDHRDH"/>
</dbReference>
<sequence>MLNRKIDAAIIGANGAIGTAIVENLRQNPLFDSVFTLSRHDDADIKIDIINQQMVESAAKQLQQKTDKLAMIIIASGILHNQDMGPEKSITQIDAEWMKLNYEINVIGPALVAKYFLPVMMKKSPIYFAAISAKIGSISDNGLGGWHSYRASKAALNMLVKNLAIEWTRKNPQSVILALHPGTVKSNLSKPFQHNVAPEKLFSAAQSAQYMIHNILSCDPALSGNLMSWDGSIINP</sequence>
<organism evidence="1 2">
    <name type="scientific">Sphingorhabdus lutea</name>
    <dbReference type="NCBI Taxonomy" id="1913578"/>
    <lineage>
        <taxon>Bacteria</taxon>
        <taxon>Pseudomonadati</taxon>
        <taxon>Pseudomonadota</taxon>
        <taxon>Alphaproteobacteria</taxon>
        <taxon>Sphingomonadales</taxon>
        <taxon>Sphingomonadaceae</taxon>
        <taxon>Sphingorhabdus</taxon>
    </lineage>
</organism>
<evidence type="ECO:0008006" key="3">
    <source>
        <dbReference type="Google" id="ProtNLM"/>
    </source>
</evidence>
<dbReference type="KEGG" id="sphl:LPB140_07920"/>
<protein>
    <recommendedName>
        <fullName evidence="3">SDR family NAD(P)-dependent oxidoreductase</fullName>
    </recommendedName>
</protein>
<evidence type="ECO:0000313" key="1">
    <source>
        <dbReference type="EMBL" id="APG62727.1"/>
    </source>
</evidence>
<dbReference type="InterPro" id="IPR002347">
    <property type="entry name" value="SDR_fam"/>
</dbReference>
<dbReference type="Gene3D" id="3.40.50.720">
    <property type="entry name" value="NAD(P)-binding Rossmann-like Domain"/>
    <property type="match status" value="1"/>
</dbReference>
<dbReference type="RefSeq" id="WP_072559376.1">
    <property type="nucleotide sequence ID" value="NZ_CP018154.1"/>
</dbReference>
<reference evidence="1 2" key="1">
    <citation type="submission" date="2016-11" db="EMBL/GenBank/DDBJ databases">
        <title>Sphingorhabdus sp. LPB0140, isolated from marine environment.</title>
        <authorList>
            <person name="Kim E."/>
            <person name="Yi H."/>
        </authorList>
    </citation>
    <scope>NUCLEOTIDE SEQUENCE [LARGE SCALE GENOMIC DNA]</scope>
    <source>
        <strain evidence="1 2">LPB0140</strain>
    </source>
</reference>
<dbReference type="SUPFAM" id="SSF51735">
    <property type="entry name" value="NAD(P)-binding Rossmann-fold domains"/>
    <property type="match status" value="1"/>
</dbReference>